<name>A0ACC1MS15_9HYPO</name>
<dbReference type="EMBL" id="JANJQO010001664">
    <property type="protein sequence ID" value="KAJ2969815.1"/>
    <property type="molecule type" value="Genomic_DNA"/>
</dbReference>
<dbReference type="Proteomes" id="UP001143910">
    <property type="component" value="Unassembled WGS sequence"/>
</dbReference>
<comment type="caution">
    <text evidence="1">The sequence shown here is derived from an EMBL/GenBank/DDBJ whole genome shotgun (WGS) entry which is preliminary data.</text>
</comment>
<accession>A0ACC1MS15</accession>
<gene>
    <name evidence="1" type="ORF">NQ176_g8476</name>
</gene>
<evidence type="ECO:0000313" key="2">
    <source>
        <dbReference type="Proteomes" id="UP001143910"/>
    </source>
</evidence>
<evidence type="ECO:0000313" key="1">
    <source>
        <dbReference type="EMBL" id="KAJ2969815.1"/>
    </source>
</evidence>
<reference evidence="1" key="1">
    <citation type="submission" date="2022-08" db="EMBL/GenBank/DDBJ databases">
        <title>Genome Sequence of Lecanicillium fungicola.</title>
        <authorList>
            <person name="Buettner E."/>
        </authorList>
    </citation>
    <scope>NUCLEOTIDE SEQUENCE</scope>
    <source>
        <strain evidence="1">Babe33</strain>
    </source>
</reference>
<protein>
    <submittedName>
        <fullName evidence="1">Uncharacterized protein</fullName>
    </submittedName>
</protein>
<organism evidence="1 2">
    <name type="scientific">Zarea fungicola</name>
    <dbReference type="NCBI Taxonomy" id="93591"/>
    <lineage>
        <taxon>Eukaryota</taxon>
        <taxon>Fungi</taxon>
        <taxon>Dikarya</taxon>
        <taxon>Ascomycota</taxon>
        <taxon>Pezizomycotina</taxon>
        <taxon>Sordariomycetes</taxon>
        <taxon>Hypocreomycetidae</taxon>
        <taxon>Hypocreales</taxon>
        <taxon>Cordycipitaceae</taxon>
        <taxon>Zarea</taxon>
    </lineage>
</organism>
<keyword evidence="2" id="KW-1185">Reference proteome</keyword>
<proteinExistence type="predicted"/>
<sequence>MKLLALVLPLVATLTAVDAKLISSRDLDSSCGSSLVSGSWADHILDSAVEVEAMMKLGIDALQQTFTTLSPQEQVFQSLLLGSGSALAANRQAAANFLQTALSLAQARATTGRGRKIWIQCGESSPTGIGTASDKDAQGNLGTTRYLYNFIQKRKVPIPAVVAPLVPTVCTGTTRGYIDGFVFVLCPFFWTPSVSAKSRRVINSANTLSGLETGGFLIKDDSIERIRDLGSFSMLHELMHWATWDTVTDKYAIADANGYKWTQLIAGSSNSPANTAQLYSFLGFGTKLIRDGYNWDKDGKITVAK</sequence>